<dbReference type="EMBL" id="NOJZ02000011">
    <property type="protein sequence ID" value="RDY23538.1"/>
    <property type="molecule type" value="Genomic_DNA"/>
</dbReference>
<keyword evidence="2" id="KW-1185">Reference proteome</keyword>
<dbReference type="AlphaFoldDB" id="A0A371ISS1"/>
<evidence type="ECO:0000313" key="1">
    <source>
        <dbReference type="EMBL" id="RDY23538.1"/>
    </source>
</evidence>
<dbReference type="PANTHER" id="PTHR40037">
    <property type="entry name" value="PHOSPHOESTERASE YJCG-RELATED"/>
    <property type="match status" value="1"/>
</dbReference>
<dbReference type="InterPro" id="IPR050580">
    <property type="entry name" value="2H_phosphoesterase_YjcG-like"/>
</dbReference>
<dbReference type="Gene3D" id="3.90.1140.10">
    <property type="entry name" value="Cyclic phosphodiesterase"/>
    <property type="match status" value="1"/>
</dbReference>
<dbReference type="GO" id="GO:0016874">
    <property type="term" value="F:ligase activity"/>
    <property type="evidence" value="ECO:0007669"/>
    <property type="project" value="UniProtKB-KW"/>
</dbReference>
<dbReference type="Proteomes" id="UP000243494">
    <property type="component" value="Unassembled WGS sequence"/>
</dbReference>
<proteinExistence type="predicted"/>
<dbReference type="Pfam" id="PF13563">
    <property type="entry name" value="2_5_RNA_ligase2"/>
    <property type="match status" value="1"/>
</dbReference>
<dbReference type="PANTHER" id="PTHR40037:SF1">
    <property type="entry name" value="PHOSPHOESTERASE SAOUHSC_00951-RELATED"/>
    <property type="match status" value="1"/>
</dbReference>
<accession>A0A371ISS1</accession>
<keyword evidence="1" id="KW-0436">Ligase</keyword>
<gene>
    <name evidence="1" type="ORF">CHF27_007905</name>
</gene>
<reference evidence="1 2" key="1">
    <citation type="journal article" date="2017" name="Genome Announc.">
        <title>Draft Genome Sequence of Romboutsia maritimum sp. nov. Strain CCRI-22766(T), Isolated from Coastal Estuarine Mud.</title>
        <authorList>
            <person name="Maheux A.F."/>
            <person name="Boudreau D.K."/>
            <person name="Berube E."/>
            <person name="Boissinot M."/>
            <person name="Raymond F."/>
            <person name="Brodeur S."/>
            <person name="Corbeil J."/>
            <person name="Brightwell G."/>
            <person name="Broda D."/>
            <person name="Omar R.F."/>
            <person name="Bergeron M.G."/>
        </authorList>
    </citation>
    <scope>NUCLEOTIDE SEQUENCE [LARGE SCALE GENOMIC DNA]</scope>
    <source>
        <strain evidence="1 2">CCRI-22766</strain>
    </source>
</reference>
<evidence type="ECO:0000313" key="2">
    <source>
        <dbReference type="Proteomes" id="UP000243494"/>
    </source>
</evidence>
<protein>
    <submittedName>
        <fullName evidence="1">2'-5' RNA ligase family protein</fullName>
    </submittedName>
</protein>
<comment type="caution">
    <text evidence="1">The sequence shown here is derived from an EMBL/GenBank/DDBJ whole genome shotgun (WGS) entry which is preliminary data.</text>
</comment>
<dbReference type="OrthoDB" id="1524661at2"/>
<dbReference type="RefSeq" id="WP_095406471.1">
    <property type="nucleotide sequence ID" value="NZ_NOJZ02000011.1"/>
</dbReference>
<sequence>MRYVIVSVLRGNAGNFNNNLRKEIFEKFKTKSSKLPAHFTIKAPFESDTIQELENTLSLFTSSNKSENYYIKGYDSFDNRVIFMKVIMSKKGQILHDKLIDVLSSINYINFTEKDGKNKIFHVTLSSKKIQNIFNDLWTYVNSIPCDFECTFDNVCIYKWENNTWLLHKEYLFV</sequence>
<name>A0A371ISS1_9FIRM</name>
<organism evidence="1 2">
    <name type="scientific">Romboutsia maritimum</name>
    <dbReference type="NCBI Taxonomy" id="2020948"/>
    <lineage>
        <taxon>Bacteria</taxon>
        <taxon>Bacillati</taxon>
        <taxon>Bacillota</taxon>
        <taxon>Clostridia</taxon>
        <taxon>Peptostreptococcales</taxon>
        <taxon>Peptostreptococcaceae</taxon>
        <taxon>Romboutsia</taxon>
    </lineage>
</organism>